<dbReference type="GeneID" id="105262399"/>
<accession>A0A9J7IAQ1</accession>
<dbReference type="AlphaFoldDB" id="A0A9J7IAQ1"/>
<dbReference type="VEuPathDB" id="VectorBase:MDOMA2_012901"/>
<sequence length="212" mass="23952">MLPPMEISGGDTTAVRMEARAGRVLFVGSIYLPFEYPDPPSEVVERLFTELGSRGNLVVGCDAKAHHFQWGSKDTNARGPTIAIQCFRCSVTSGIDVLPPCSHFDGSHQFIVDCPYSTMCLRTVYTLYLNNGITLHTFTLGCAPQRQTRHVLRNGFWEEEFTVEEIYPQDCVKNKNNLNCYCRGNLCNSAKMYFIHSKIEHIIIFALLTKFI</sequence>
<evidence type="ECO:0000313" key="2">
    <source>
        <dbReference type="RefSeq" id="XP_011295654.2"/>
    </source>
</evidence>
<gene>
    <name evidence="2" type="primary">LOC105262399</name>
</gene>
<protein>
    <submittedName>
        <fullName evidence="2">Uncharacterized protein LOC105262399</fullName>
    </submittedName>
</protein>
<dbReference type="RefSeq" id="XP_011295654.2">
    <property type="nucleotide sequence ID" value="XM_011297352.3"/>
</dbReference>
<evidence type="ECO:0000313" key="1">
    <source>
        <dbReference type="Proteomes" id="UP001652621"/>
    </source>
</evidence>
<dbReference type="KEGG" id="mde:105262399"/>
<keyword evidence="1" id="KW-1185">Reference proteome</keyword>
<proteinExistence type="predicted"/>
<dbReference type="Proteomes" id="UP001652621">
    <property type="component" value="Unplaced"/>
</dbReference>
<dbReference type="OrthoDB" id="6329445at2759"/>
<dbReference type="Gene3D" id="3.60.10.10">
    <property type="entry name" value="Endonuclease/exonuclease/phosphatase"/>
    <property type="match status" value="1"/>
</dbReference>
<reference evidence="2" key="1">
    <citation type="submission" date="2025-08" db="UniProtKB">
        <authorList>
            <consortium name="RefSeq"/>
        </authorList>
    </citation>
    <scope>IDENTIFICATION</scope>
    <source>
        <strain evidence="2">Aabys</strain>
        <tissue evidence="2">Whole body</tissue>
    </source>
</reference>
<organism evidence="1 2">
    <name type="scientific">Musca domestica</name>
    <name type="common">House fly</name>
    <dbReference type="NCBI Taxonomy" id="7370"/>
    <lineage>
        <taxon>Eukaryota</taxon>
        <taxon>Metazoa</taxon>
        <taxon>Ecdysozoa</taxon>
        <taxon>Arthropoda</taxon>
        <taxon>Hexapoda</taxon>
        <taxon>Insecta</taxon>
        <taxon>Pterygota</taxon>
        <taxon>Neoptera</taxon>
        <taxon>Endopterygota</taxon>
        <taxon>Diptera</taxon>
        <taxon>Brachycera</taxon>
        <taxon>Muscomorpha</taxon>
        <taxon>Muscoidea</taxon>
        <taxon>Muscidae</taxon>
        <taxon>Musca</taxon>
    </lineage>
</organism>
<dbReference type="InterPro" id="IPR036691">
    <property type="entry name" value="Endo/exonu/phosph_ase_sf"/>
</dbReference>
<name>A0A9J7IAQ1_MUSDO</name>